<accession>A0A8S4QSL7</accession>
<name>A0A8S4QSL7_9NEOP</name>
<proteinExistence type="predicted"/>
<keyword evidence="3" id="KW-1185">Reference proteome</keyword>
<evidence type="ECO:0000313" key="2">
    <source>
        <dbReference type="EMBL" id="CAH2217481.1"/>
    </source>
</evidence>
<comment type="caution">
    <text evidence="2">The sequence shown here is derived from an EMBL/GenBank/DDBJ whole genome shotgun (WGS) entry which is preliminary data.</text>
</comment>
<evidence type="ECO:0000313" key="3">
    <source>
        <dbReference type="Proteomes" id="UP000838756"/>
    </source>
</evidence>
<organism evidence="2 3">
    <name type="scientific">Pararge aegeria aegeria</name>
    <dbReference type="NCBI Taxonomy" id="348720"/>
    <lineage>
        <taxon>Eukaryota</taxon>
        <taxon>Metazoa</taxon>
        <taxon>Ecdysozoa</taxon>
        <taxon>Arthropoda</taxon>
        <taxon>Hexapoda</taxon>
        <taxon>Insecta</taxon>
        <taxon>Pterygota</taxon>
        <taxon>Neoptera</taxon>
        <taxon>Endopterygota</taxon>
        <taxon>Lepidoptera</taxon>
        <taxon>Glossata</taxon>
        <taxon>Ditrysia</taxon>
        <taxon>Papilionoidea</taxon>
        <taxon>Nymphalidae</taxon>
        <taxon>Satyrinae</taxon>
        <taxon>Satyrini</taxon>
        <taxon>Parargina</taxon>
        <taxon>Pararge</taxon>
    </lineage>
</organism>
<dbReference type="Proteomes" id="UP000838756">
    <property type="component" value="Unassembled WGS sequence"/>
</dbReference>
<protein>
    <submittedName>
        <fullName evidence="2">Jg21128 protein</fullName>
    </submittedName>
</protein>
<reference evidence="2" key="1">
    <citation type="submission" date="2022-03" db="EMBL/GenBank/DDBJ databases">
        <authorList>
            <person name="Lindestad O."/>
        </authorList>
    </citation>
    <scope>NUCLEOTIDE SEQUENCE</scope>
</reference>
<sequence length="54" mass="6075">IGDESARKFAALILLEIEDRTLERIAAKSSPRARHERHANMQTCHINEGMTGDN</sequence>
<dbReference type="EMBL" id="CAKXAJ010018153">
    <property type="protein sequence ID" value="CAH2217481.1"/>
    <property type="molecule type" value="Genomic_DNA"/>
</dbReference>
<evidence type="ECO:0000256" key="1">
    <source>
        <dbReference type="SAM" id="MobiDB-lite"/>
    </source>
</evidence>
<dbReference type="AlphaFoldDB" id="A0A8S4QSL7"/>
<gene>
    <name evidence="2" type="primary">jg21128</name>
    <name evidence="2" type="ORF">PAEG_LOCUS5370</name>
</gene>
<feature type="region of interest" description="Disordered" evidence="1">
    <location>
        <begin position="28"/>
        <end position="54"/>
    </location>
</feature>
<feature type="non-terminal residue" evidence="2">
    <location>
        <position position="1"/>
    </location>
</feature>